<organism evidence="5 6">
    <name type="scientific">Candidatus Magasanikbacteria bacterium RIFCSPHIGHO2_02_FULL_47_14</name>
    <dbReference type="NCBI Taxonomy" id="1798680"/>
    <lineage>
        <taxon>Bacteria</taxon>
        <taxon>Candidatus Magasanikiibacteriota</taxon>
    </lineage>
</organism>
<evidence type="ECO:0000256" key="3">
    <source>
        <dbReference type="ARBA" id="ARBA00022729"/>
    </source>
</evidence>
<dbReference type="STRING" id="1798680.A3J66_04150"/>
<reference evidence="5 6" key="1">
    <citation type="journal article" date="2016" name="Nat. Commun.">
        <title>Thousands of microbial genomes shed light on interconnected biogeochemical processes in an aquifer system.</title>
        <authorList>
            <person name="Anantharaman K."/>
            <person name="Brown C.T."/>
            <person name="Hug L.A."/>
            <person name="Sharon I."/>
            <person name="Castelle C.J."/>
            <person name="Probst A.J."/>
            <person name="Thomas B.C."/>
            <person name="Singh A."/>
            <person name="Wilkins M.J."/>
            <person name="Karaoz U."/>
            <person name="Brodie E.L."/>
            <person name="Williams K.H."/>
            <person name="Hubbard S.S."/>
            <person name="Banfield J.F."/>
        </authorList>
    </citation>
    <scope>NUCLEOTIDE SEQUENCE [LARGE SCALE GENOMIC DNA]</scope>
</reference>
<dbReference type="SUPFAM" id="SSF53807">
    <property type="entry name" value="Helical backbone' metal receptor"/>
    <property type="match status" value="1"/>
</dbReference>
<dbReference type="Proteomes" id="UP000176282">
    <property type="component" value="Unassembled WGS sequence"/>
</dbReference>
<dbReference type="GO" id="GO:0007155">
    <property type="term" value="P:cell adhesion"/>
    <property type="evidence" value="ECO:0007669"/>
    <property type="project" value="InterPro"/>
</dbReference>
<evidence type="ECO:0000256" key="4">
    <source>
        <dbReference type="RuleBase" id="RU003512"/>
    </source>
</evidence>
<dbReference type="InterPro" id="IPR006128">
    <property type="entry name" value="Lipoprotein_PsaA-like"/>
</dbReference>
<evidence type="ECO:0000256" key="2">
    <source>
        <dbReference type="ARBA" id="ARBA00022448"/>
    </source>
</evidence>
<accession>A0A1F6M3J8</accession>
<comment type="similarity">
    <text evidence="1 4">Belongs to the bacterial solute-binding protein 9 family.</text>
</comment>
<dbReference type="PROSITE" id="PS51257">
    <property type="entry name" value="PROKAR_LIPOPROTEIN"/>
    <property type="match status" value="1"/>
</dbReference>
<dbReference type="PANTHER" id="PTHR42953">
    <property type="entry name" value="HIGH-AFFINITY ZINC UPTAKE SYSTEM PROTEIN ZNUA-RELATED"/>
    <property type="match status" value="1"/>
</dbReference>
<dbReference type="PRINTS" id="PR00690">
    <property type="entry name" value="ADHESNFAMILY"/>
</dbReference>
<dbReference type="InterPro" id="IPR050492">
    <property type="entry name" value="Bact_metal-bind_prot9"/>
</dbReference>
<dbReference type="GO" id="GO:0046872">
    <property type="term" value="F:metal ion binding"/>
    <property type="evidence" value="ECO:0007669"/>
    <property type="project" value="InterPro"/>
</dbReference>
<evidence type="ECO:0000313" key="5">
    <source>
        <dbReference type="EMBL" id="OGH66217.1"/>
    </source>
</evidence>
<name>A0A1F6M3J8_9BACT</name>
<comment type="caution">
    <text evidence="5">The sequence shown here is derived from an EMBL/GenBank/DDBJ whole genome shotgun (WGS) entry which is preliminary data.</text>
</comment>
<dbReference type="GO" id="GO:0030001">
    <property type="term" value="P:metal ion transport"/>
    <property type="evidence" value="ECO:0007669"/>
    <property type="project" value="InterPro"/>
</dbReference>
<keyword evidence="3" id="KW-0732">Signal</keyword>
<dbReference type="InterPro" id="IPR006127">
    <property type="entry name" value="ZnuA-like"/>
</dbReference>
<keyword evidence="2 4" id="KW-0813">Transport</keyword>
<dbReference type="AlphaFoldDB" id="A0A1F6M3J8"/>
<dbReference type="PANTHER" id="PTHR42953:SF3">
    <property type="entry name" value="HIGH-AFFINITY ZINC UPTAKE SYSTEM PROTEIN ZNUA"/>
    <property type="match status" value="1"/>
</dbReference>
<proteinExistence type="inferred from homology"/>
<dbReference type="EMBL" id="MFQB01000038">
    <property type="protein sequence ID" value="OGH66217.1"/>
    <property type="molecule type" value="Genomic_DNA"/>
</dbReference>
<gene>
    <name evidence="5" type="ORF">A3J66_04150</name>
</gene>
<sequence>MTVSMKNSWRQLILVGVVLMFAGAGCGMVNQKSPEQVGKDTPKVAATIFPLFDLVRQIGGNDVETQVIIDPNVSEHYFELTSGKLKQLQGTDFIFAIGQNLDNTWTEAISQNIPGSKVVDVSQGISIRPSHDEEEGPTDPHYWLSPANAPIIIDTITKELSALTPEHSEDFAARAKKLKQQIAEKDREWRVAIAALPAKDILTFHDAFYYFADHFGLNIVGTFEPFPGKEPTPKYLEEIQREIKQYNIQYLFLEPQLSQDSLRTFASDNNLNLGTLDPIGGLEGRESYVELIDFNVNQIVQSLQK</sequence>
<dbReference type="Pfam" id="PF01297">
    <property type="entry name" value="ZnuA"/>
    <property type="match status" value="1"/>
</dbReference>
<evidence type="ECO:0008006" key="7">
    <source>
        <dbReference type="Google" id="ProtNLM"/>
    </source>
</evidence>
<protein>
    <recommendedName>
        <fullName evidence="7">ABC transporter substrate-binding protein</fullName>
    </recommendedName>
</protein>
<evidence type="ECO:0000313" key="6">
    <source>
        <dbReference type="Proteomes" id="UP000176282"/>
    </source>
</evidence>
<dbReference type="Gene3D" id="3.40.50.1980">
    <property type="entry name" value="Nitrogenase molybdenum iron protein domain"/>
    <property type="match status" value="2"/>
</dbReference>
<evidence type="ECO:0000256" key="1">
    <source>
        <dbReference type="ARBA" id="ARBA00011028"/>
    </source>
</evidence>